<dbReference type="InterPro" id="IPR011990">
    <property type="entry name" value="TPR-like_helical_dom_sf"/>
</dbReference>
<evidence type="ECO:0000313" key="2">
    <source>
        <dbReference type="EMBL" id="GAA4689951.1"/>
    </source>
</evidence>
<gene>
    <name evidence="2" type="ORF">GCM10023198_05840</name>
</gene>
<dbReference type="Proteomes" id="UP001500843">
    <property type="component" value="Unassembled WGS sequence"/>
</dbReference>
<comment type="caution">
    <text evidence="2">The sequence shown here is derived from an EMBL/GenBank/DDBJ whole genome shotgun (WGS) entry which is preliminary data.</text>
</comment>
<dbReference type="EMBL" id="BAABHM010000004">
    <property type="protein sequence ID" value="GAA4689951.1"/>
    <property type="molecule type" value="Genomic_DNA"/>
</dbReference>
<dbReference type="Pfam" id="PF12770">
    <property type="entry name" value="CHAT"/>
    <property type="match status" value="1"/>
</dbReference>
<accession>A0ABP8WK52</accession>
<protein>
    <submittedName>
        <fullName evidence="2">CHAT domain-containing protein</fullName>
    </submittedName>
</protein>
<dbReference type="Gene3D" id="1.25.40.10">
    <property type="entry name" value="Tetratricopeptide repeat domain"/>
    <property type="match status" value="2"/>
</dbReference>
<dbReference type="PANTHER" id="PTHR19959:SF119">
    <property type="entry name" value="FUNGAL LIPASE-LIKE DOMAIN-CONTAINING PROTEIN"/>
    <property type="match status" value="1"/>
</dbReference>
<keyword evidence="3" id="KW-1185">Reference proteome</keyword>
<name>A0ABP8WK52_9MICO</name>
<feature type="domain" description="CHAT" evidence="1">
    <location>
        <begin position="841"/>
        <end position="1157"/>
    </location>
</feature>
<evidence type="ECO:0000313" key="3">
    <source>
        <dbReference type="Proteomes" id="UP001500843"/>
    </source>
</evidence>
<evidence type="ECO:0000259" key="1">
    <source>
        <dbReference type="Pfam" id="PF12770"/>
    </source>
</evidence>
<organism evidence="2 3">
    <name type="scientific">Promicromonospora umidemergens</name>
    <dbReference type="NCBI Taxonomy" id="629679"/>
    <lineage>
        <taxon>Bacteria</taxon>
        <taxon>Bacillati</taxon>
        <taxon>Actinomycetota</taxon>
        <taxon>Actinomycetes</taxon>
        <taxon>Micrococcales</taxon>
        <taxon>Promicromonosporaceae</taxon>
        <taxon>Promicromonospora</taxon>
    </lineage>
</organism>
<reference evidence="3" key="1">
    <citation type="journal article" date="2019" name="Int. J. Syst. Evol. Microbiol.">
        <title>The Global Catalogue of Microorganisms (GCM) 10K type strain sequencing project: providing services to taxonomists for standard genome sequencing and annotation.</title>
        <authorList>
            <consortium name="The Broad Institute Genomics Platform"/>
            <consortium name="The Broad Institute Genome Sequencing Center for Infectious Disease"/>
            <person name="Wu L."/>
            <person name="Ma J."/>
        </authorList>
    </citation>
    <scope>NUCLEOTIDE SEQUENCE [LARGE SCALE GENOMIC DNA]</scope>
    <source>
        <strain evidence="3">JCM 17975</strain>
    </source>
</reference>
<sequence length="1157" mass="126196">MRATGEAERWSAQAHAAWDRWVQTGDQAELDRAITSSRAAVSSLGPNSPERSEDLYHLLCCLHARLEAVGGTDDLDEAMRVGAELIELEPRHPDYLTIVAVLHHHRYELLGDPAELERSISLGRSAIALPPHENSDGTSALNNLAVAIEARYDLYGSITDLEDAISLHRTSLALRPPGSSRKGSLHNLAGAFCELFEARGTPEALESAVGYARRAVNARPRDGRDQSKCLSMLARALVARSGRARAPEDLDEAIEHARAACDMVPVEHPLRESHLAHLIEALIARSELTSGPEAIEEAVALAGAHVTAANPAPDGSKPGALLLMLALFSRYRWNASISHLDEAIAEGWLASEMPDTSSAMSVEQTRLLSELLYHRFRHARALSDLDAAIDQRRTVLGRSGNDGRAQPTDLSSLGVYLWERFMHTAHASDLDESITLNRAAVANARHATDRAMCLANLGAVLSARFDRDHLLADLDESISVTRTALAIGLTSHEQQAGFLANLAWASVQRFDVVHEPADLDEAITHGRRCMELVDEHHPERAKFLLNLGRAYSRRSLLAADPTVDRDAAVDAALRAWHSEGAPARHRILAAQDAAGLLTSSAPHRAVDLMVAAVQMLPAISPRRLTRDDRQRELRGIGTLAAEAASLVLADERYPERERPLRALSLLEVGRAVLIGQSLEGRDDLSSLRASHPDLAARFVELRDLLDQPLDAAHFSSSATRRQEMPAVDRSLVRERPRLAVEFETLLSRIRAIQGFEAFGRQPAPEELLDAAQQGPVVVLTISEYGCHALLITPTRVIATALDNLDMDVVGERFDAFQQARDAIYLDEDSEGRRAAARTFTQVLEWLWDSLTRPVLDALGLLQQPPPDPADWPRVYWIPCGALSVFPIHAAGYHAMPDAGKGPQAPEAVIDCVVSSYAPSVRLLLHTRRRAGHTAALSTPRALGIAMPATPGLLDDGRLPYVAGEIAAFRRYFPDATVLEGDAGGAYGPLPAVYDEVRTRMPHHEILHFAGHGEYDLSDPSQSRLLLADHEANPFTVSSLSAVTLARAQLAYLSACNTGSPLSFGLGDESIHLASAFQVAGFNHVVSTLWETDDRTSVVVAETFYSRLGGSDRELDLGHTAHVLHRAVRAVRDGEDRPGSARRRRHPFLWAPFIHVGA</sequence>
<dbReference type="PANTHER" id="PTHR19959">
    <property type="entry name" value="KINESIN LIGHT CHAIN"/>
    <property type="match status" value="1"/>
</dbReference>
<dbReference type="SUPFAM" id="SSF48452">
    <property type="entry name" value="TPR-like"/>
    <property type="match status" value="1"/>
</dbReference>
<dbReference type="InterPro" id="IPR024983">
    <property type="entry name" value="CHAT_dom"/>
</dbReference>
<proteinExistence type="predicted"/>